<dbReference type="InterPro" id="IPR046751">
    <property type="entry name" value="TED_2"/>
</dbReference>
<dbReference type="Pfam" id="PF17802">
    <property type="entry name" value="SpaA"/>
    <property type="match status" value="4"/>
</dbReference>
<feature type="domain" description="Thioester" evidence="7">
    <location>
        <begin position="233"/>
        <end position="334"/>
    </location>
</feature>
<dbReference type="STRING" id="1862672.BO225_02190"/>
<evidence type="ECO:0000256" key="5">
    <source>
        <dbReference type="SAM" id="SignalP"/>
    </source>
</evidence>
<keyword evidence="3 5" id="KW-0732">Signal</keyword>
<accession>A0A1U7NPV8</accession>
<dbReference type="PANTHER" id="PTHR36108">
    <property type="entry name" value="COLOSSIN-B-RELATED"/>
    <property type="match status" value="1"/>
</dbReference>
<dbReference type="Proteomes" id="UP000186705">
    <property type="component" value="Unassembled WGS sequence"/>
</dbReference>
<proteinExistence type="inferred from homology"/>
<dbReference type="Pfam" id="PF20610">
    <property type="entry name" value="TED_2"/>
    <property type="match status" value="1"/>
</dbReference>
<name>A0A1U7NPV8_9FIRM</name>
<evidence type="ECO:0000256" key="4">
    <source>
        <dbReference type="SAM" id="Phobius"/>
    </source>
</evidence>
<keyword evidence="2" id="KW-0964">Secreted</keyword>
<reference evidence="8 9" key="1">
    <citation type="submission" date="2016-11" db="EMBL/GenBank/DDBJ databases">
        <title>Description of two novel members of the family Erysipelotrichaceae: Ileibacterium lipovorans gen. nov., sp. nov. and Dubosiella newyorkensis, gen. nov., sp. nov.</title>
        <authorList>
            <person name="Cox L.M."/>
            <person name="Sohn J."/>
            <person name="Tyrrell K.L."/>
            <person name="Citron D.M."/>
            <person name="Lawson P.A."/>
            <person name="Patel N.B."/>
            <person name="Iizumi T."/>
            <person name="Perez-Perez G.I."/>
            <person name="Goldstein E.J."/>
            <person name="Blaser M.J."/>
        </authorList>
    </citation>
    <scope>NUCLEOTIDE SEQUENCE [LARGE SCALE GENOMIC DNA]</scope>
    <source>
        <strain evidence="8 9">NYU-BL-A4</strain>
    </source>
</reference>
<evidence type="ECO:0008006" key="10">
    <source>
        <dbReference type="Google" id="ProtNLM"/>
    </source>
</evidence>
<sequence length="851" mass="94930">MIKKIFGVFFASWLCISPSFLYAKEEQVKLHVEVDGPGTIWIDDQRVQKEAPLEQRLDRGAILSILVSGQIESMLINGQTQSAFEEKEIVLEDDTTIKIAFQEAENELEKKGIFLDIENMGMIPAHQEAILESYQRGEEAHYVQERFKAAKKTGLIDYVDDHGFLTPQFGKMFSWISLDVPDAILLKKIETPETILEPMELIPETKGYSVIDSAHFTAHVSPGYISNGLWRLSNGKLAYCAQAMMAEPMINDATSDPFLVDNAALRKALYYGHDGPGNILPSKGWDVAKQIVATNDFCSMAYTGVSLGNQAANGWHWNNWIRSAYEEIMAKPDPIQYGYVAYMVKTPGSGINWAGQHASKQNLAFGDYEPTGSLQIKKSSSNPSISQHNPNYSFHRAKYGLYSDPKATQLVGEFIFDANGVSNTISNLKYKTFYLKELSAPQGFALDPTIYSITISKSTTQFEVKDLPKINPVSLLLKKVDQQTGLSKPQGSGSLQGAEYRVDYYADAKKAPIRSWVLRSDANGEIYLKDAYKVSGDPFYTNSLGQPGFPIGTIKIQEIKAPSGYLLDPEIREIQIRDAGNVETLLSFKAIEWKEAPISLTIFKHQKGMDVPIAGTRFIHTLPDGSQNELVSDENGRIDLAGLAFGEHRIEEAEAKNGYVLDPSPFVFVAKESGIEVKECPPCMEWDGRVLKVENAPTSFSIKVHKQNRAKTALEGAEFTLYKAEDSSEAFQIKTSDENGDLAFSNLEEGKEYILKETKAPPGYRLPLDEAHSIKVETIPTQNKVNVWIDGILQEGPHFDWEQKQLNMLVYNQEQMVLPNTALFVASSWGSLLVLASIGMIYKKRKDIGHE</sequence>
<evidence type="ECO:0000256" key="3">
    <source>
        <dbReference type="ARBA" id="ARBA00022729"/>
    </source>
</evidence>
<dbReference type="InterPro" id="IPR041033">
    <property type="entry name" value="SpaA_PFL_dom_1"/>
</dbReference>
<feature type="signal peptide" evidence="5">
    <location>
        <begin position="1"/>
        <end position="23"/>
    </location>
</feature>
<evidence type="ECO:0000259" key="6">
    <source>
        <dbReference type="Pfam" id="PF17802"/>
    </source>
</evidence>
<keyword evidence="4" id="KW-0472">Membrane</keyword>
<dbReference type="PANTHER" id="PTHR36108:SF13">
    <property type="entry name" value="COLOSSIN-B-RELATED"/>
    <property type="match status" value="1"/>
</dbReference>
<protein>
    <recommendedName>
        <fullName evidence="10">Prealbumin-like fold domain-containing protein</fullName>
    </recommendedName>
</protein>
<dbReference type="GeneID" id="78274756"/>
<evidence type="ECO:0000313" key="8">
    <source>
        <dbReference type="EMBL" id="OLU47673.1"/>
    </source>
</evidence>
<feature type="domain" description="SpaA-like prealbumin fold" evidence="6">
    <location>
        <begin position="600"/>
        <end position="676"/>
    </location>
</feature>
<comment type="similarity">
    <text evidence="1">Belongs to the serine-aspartate repeat-containing protein (SDr) family.</text>
</comment>
<keyword evidence="4" id="KW-0812">Transmembrane</keyword>
<feature type="chain" id="PRO_5039297486" description="Prealbumin-like fold domain-containing protein" evidence="5">
    <location>
        <begin position="24"/>
        <end position="851"/>
    </location>
</feature>
<feature type="transmembrane region" description="Helical" evidence="4">
    <location>
        <begin position="822"/>
        <end position="842"/>
    </location>
</feature>
<evidence type="ECO:0000313" key="9">
    <source>
        <dbReference type="Proteomes" id="UP000186705"/>
    </source>
</evidence>
<dbReference type="OrthoDB" id="1769694at2"/>
<keyword evidence="4" id="KW-1133">Transmembrane helix</keyword>
<dbReference type="Gene3D" id="2.60.40.10">
    <property type="entry name" value="Immunoglobulins"/>
    <property type="match status" value="4"/>
</dbReference>
<evidence type="ECO:0000259" key="7">
    <source>
        <dbReference type="Pfam" id="PF20610"/>
    </source>
</evidence>
<evidence type="ECO:0000256" key="2">
    <source>
        <dbReference type="ARBA" id="ARBA00022525"/>
    </source>
</evidence>
<feature type="domain" description="SpaA-like prealbumin fold" evidence="6">
    <location>
        <begin position="492"/>
        <end position="582"/>
    </location>
</feature>
<keyword evidence="9" id="KW-1185">Reference proteome</keyword>
<dbReference type="RefSeq" id="WP_076340646.1">
    <property type="nucleotide sequence ID" value="NZ_CAPDDE010000005.1"/>
</dbReference>
<dbReference type="AlphaFoldDB" id="A0A1U7NPV8"/>
<comment type="caution">
    <text evidence="8">The sequence shown here is derived from an EMBL/GenBank/DDBJ whole genome shotgun (WGS) entry which is preliminary data.</text>
</comment>
<gene>
    <name evidence="8" type="ORF">BO225_02190</name>
</gene>
<dbReference type="InterPro" id="IPR013783">
    <property type="entry name" value="Ig-like_fold"/>
</dbReference>
<organism evidence="8 9">
    <name type="scientific">Dubosiella newyorkensis</name>
    <dbReference type="NCBI Taxonomy" id="1862672"/>
    <lineage>
        <taxon>Bacteria</taxon>
        <taxon>Bacillati</taxon>
        <taxon>Bacillota</taxon>
        <taxon>Erysipelotrichia</taxon>
        <taxon>Erysipelotrichales</taxon>
        <taxon>Erysipelotrichaceae</taxon>
        <taxon>Dubosiella</taxon>
    </lineage>
</organism>
<feature type="domain" description="SpaA-like prealbumin fold" evidence="6">
    <location>
        <begin position="701"/>
        <end position="777"/>
    </location>
</feature>
<evidence type="ECO:0000256" key="1">
    <source>
        <dbReference type="ARBA" id="ARBA00007257"/>
    </source>
</evidence>
<feature type="domain" description="SpaA-like prealbumin fold" evidence="6">
    <location>
        <begin position="397"/>
        <end position="465"/>
    </location>
</feature>
<dbReference type="EMBL" id="MPKA01000044">
    <property type="protein sequence ID" value="OLU47673.1"/>
    <property type="molecule type" value="Genomic_DNA"/>
</dbReference>